<evidence type="ECO:0000259" key="1">
    <source>
        <dbReference type="PROSITE" id="PS50828"/>
    </source>
</evidence>
<dbReference type="InterPro" id="IPR036063">
    <property type="entry name" value="Smr_dom_sf"/>
</dbReference>
<dbReference type="Pfam" id="PF08590">
    <property type="entry name" value="DUF1771"/>
    <property type="match status" value="1"/>
</dbReference>
<feature type="domain" description="Smr" evidence="1">
    <location>
        <begin position="512"/>
        <end position="593"/>
    </location>
</feature>
<comment type="caution">
    <text evidence="2">The sequence shown here is derived from an EMBL/GenBank/DDBJ whole genome shotgun (WGS) entry which is preliminary data.</text>
</comment>
<dbReference type="InterPro" id="IPR053242">
    <property type="entry name" value="PAM2-like_domain"/>
</dbReference>
<dbReference type="PANTHER" id="PTHR46651:SF1">
    <property type="entry name" value="SMALL MUTS RELATED FAMILY PROTEIN"/>
    <property type="match status" value="1"/>
</dbReference>
<proteinExistence type="predicted"/>
<dbReference type="Pfam" id="PF07145">
    <property type="entry name" value="PAM2"/>
    <property type="match status" value="1"/>
</dbReference>
<dbReference type="EMBL" id="JAUJYN010000001">
    <property type="protein sequence ID" value="KAK1280426.1"/>
    <property type="molecule type" value="Genomic_DNA"/>
</dbReference>
<reference evidence="2" key="1">
    <citation type="journal article" date="2023" name="Nat. Commun.">
        <title>Diploid and tetraploid genomes of Acorus and the evolution of monocots.</title>
        <authorList>
            <person name="Ma L."/>
            <person name="Liu K.W."/>
            <person name="Li Z."/>
            <person name="Hsiao Y.Y."/>
            <person name="Qi Y."/>
            <person name="Fu T."/>
            <person name="Tang G.D."/>
            <person name="Zhang D."/>
            <person name="Sun W.H."/>
            <person name="Liu D.K."/>
            <person name="Li Y."/>
            <person name="Chen G.Z."/>
            <person name="Liu X.D."/>
            <person name="Liao X.Y."/>
            <person name="Jiang Y.T."/>
            <person name="Yu X."/>
            <person name="Hao Y."/>
            <person name="Huang J."/>
            <person name="Zhao X.W."/>
            <person name="Ke S."/>
            <person name="Chen Y.Y."/>
            <person name="Wu W.L."/>
            <person name="Hsu J.L."/>
            <person name="Lin Y.F."/>
            <person name="Huang M.D."/>
            <person name="Li C.Y."/>
            <person name="Huang L."/>
            <person name="Wang Z.W."/>
            <person name="Zhao X."/>
            <person name="Zhong W.Y."/>
            <person name="Peng D.H."/>
            <person name="Ahmad S."/>
            <person name="Lan S."/>
            <person name="Zhang J.S."/>
            <person name="Tsai W.C."/>
            <person name="Van de Peer Y."/>
            <person name="Liu Z.J."/>
        </authorList>
    </citation>
    <scope>NUCLEOTIDE SEQUENCE</scope>
    <source>
        <strain evidence="2">SCP</strain>
    </source>
</reference>
<dbReference type="InterPro" id="IPR009818">
    <property type="entry name" value="PAM2_motif"/>
</dbReference>
<dbReference type="SMART" id="SM01162">
    <property type="entry name" value="DUF1771"/>
    <property type="match status" value="1"/>
</dbReference>
<dbReference type="InterPro" id="IPR041806">
    <property type="entry name" value="CID5/6/7_CUE"/>
</dbReference>
<dbReference type="AlphaFoldDB" id="A0AAV9BW09"/>
<name>A0AAV9BW09_ACOGR</name>
<gene>
    <name evidence="2" type="ORF">QJS04_geneDACA004894</name>
</gene>
<protein>
    <recommendedName>
        <fullName evidence="1">Smr domain-containing protein</fullName>
    </recommendedName>
</protein>
<dbReference type="Proteomes" id="UP001179952">
    <property type="component" value="Unassembled WGS sequence"/>
</dbReference>
<dbReference type="SUPFAM" id="SSF160443">
    <property type="entry name" value="SMR domain-like"/>
    <property type="match status" value="1"/>
</dbReference>
<dbReference type="PANTHER" id="PTHR46651">
    <property type="entry name" value="POLYADENYLATE-BINDING PROTEIN-INTERACTING PROTEIN 7"/>
    <property type="match status" value="1"/>
</dbReference>
<dbReference type="SMART" id="SM00463">
    <property type="entry name" value="SMR"/>
    <property type="match status" value="1"/>
</dbReference>
<sequence>MQVNVSHLEDLRSTKTGMKLRRRTWKFRRDKPGVGGKGLSNIQEMKVNNKFTTLNPNAAEFVPSTFKTSLEHTKNGDVARTDIPGASAKAILDRTETDISNNSDDEVHQYWRLQLPDDITPDFKFSGEGEDETAKPGLSLAGLSIHDGDGTLSFSSSGEQLLNRTIGISPRNNEDISLIEKMRYSGSVHSQNHSSASLLNLASNPWDKRFNSDQHLSDGRERHYFNGNSSSGSFSDLPIDPAVLEDIDAKHMEYLTSQFPGFSAESLADVYYANQCNLSPTIDMLSQLELQVDEGFSQNLYTKTFSAPRHTALDFAALPVPDTQNGLSKSHPSGMSRGVPDFASAVRKLSSQNSHWKYERNGSADAHIGSSRSQQLLASSYSGQGRSFYGDKSQRYNSDRAAPFWPDTGDSVERFSPPAFVLGAYVEMTENLYSESREEARDLARLRNTCFEQATQAFQMGNNALAKELSNKGKFYSIQMDAAHEKAREFIYRQRNPVTSELSYGRGLERTIDLHGLHVNEAIHVLKHELSVIRNTARSSGQILHLSIYVGTGHLTKVSRIPARLPIAVEQFLIEEGFQYSEPQPGLLRVAIY</sequence>
<accession>A0AAV9BW09</accession>
<dbReference type="PROSITE" id="PS50828">
    <property type="entry name" value="SMR"/>
    <property type="match status" value="1"/>
</dbReference>
<organism evidence="2 3">
    <name type="scientific">Acorus gramineus</name>
    <name type="common">Dwarf sweet flag</name>
    <dbReference type="NCBI Taxonomy" id="55184"/>
    <lineage>
        <taxon>Eukaryota</taxon>
        <taxon>Viridiplantae</taxon>
        <taxon>Streptophyta</taxon>
        <taxon>Embryophyta</taxon>
        <taxon>Tracheophyta</taxon>
        <taxon>Spermatophyta</taxon>
        <taxon>Magnoliopsida</taxon>
        <taxon>Liliopsida</taxon>
        <taxon>Acoraceae</taxon>
        <taxon>Acorus</taxon>
    </lineage>
</organism>
<dbReference type="CDD" id="cd14371">
    <property type="entry name" value="CUE_CID7_like"/>
    <property type="match status" value="1"/>
</dbReference>
<dbReference type="InterPro" id="IPR002625">
    <property type="entry name" value="Smr_dom"/>
</dbReference>
<evidence type="ECO:0000313" key="3">
    <source>
        <dbReference type="Proteomes" id="UP001179952"/>
    </source>
</evidence>
<keyword evidence="3" id="KW-1185">Reference proteome</keyword>
<reference evidence="2" key="2">
    <citation type="submission" date="2023-06" db="EMBL/GenBank/DDBJ databases">
        <authorList>
            <person name="Ma L."/>
            <person name="Liu K.-W."/>
            <person name="Li Z."/>
            <person name="Hsiao Y.-Y."/>
            <person name="Qi Y."/>
            <person name="Fu T."/>
            <person name="Tang G."/>
            <person name="Zhang D."/>
            <person name="Sun W.-H."/>
            <person name="Liu D.-K."/>
            <person name="Li Y."/>
            <person name="Chen G.-Z."/>
            <person name="Liu X.-D."/>
            <person name="Liao X.-Y."/>
            <person name="Jiang Y.-T."/>
            <person name="Yu X."/>
            <person name="Hao Y."/>
            <person name="Huang J."/>
            <person name="Zhao X.-W."/>
            <person name="Ke S."/>
            <person name="Chen Y.-Y."/>
            <person name="Wu W.-L."/>
            <person name="Hsu J.-L."/>
            <person name="Lin Y.-F."/>
            <person name="Huang M.-D."/>
            <person name="Li C.-Y."/>
            <person name="Huang L."/>
            <person name="Wang Z.-W."/>
            <person name="Zhao X."/>
            <person name="Zhong W.-Y."/>
            <person name="Peng D.-H."/>
            <person name="Ahmad S."/>
            <person name="Lan S."/>
            <person name="Zhang J.-S."/>
            <person name="Tsai W.-C."/>
            <person name="Van De Peer Y."/>
            <person name="Liu Z.-J."/>
        </authorList>
    </citation>
    <scope>NUCLEOTIDE SEQUENCE</scope>
    <source>
        <strain evidence="2">SCP</strain>
        <tissue evidence="2">Leaves</tissue>
    </source>
</reference>
<dbReference type="Gene3D" id="3.30.1370.110">
    <property type="match status" value="1"/>
</dbReference>
<dbReference type="InterPro" id="IPR013899">
    <property type="entry name" value="DUF1771"/>
</dbReference>
<evidence type="ECO:0000313" key="2">
    <source>
        <dbReference type="EMBL" id="KAK1280426.1"/>
    </source>
</evidence>